<keyword evidence="4 7" id="KW-0489">Methyltransferase</keyword>
<dbReference type="CDD" id="cd02440">
    <property type="entry name" value="AdoMet_MTases"/>
    <property type="match status" value="1"/>
</dbReference>
<dbReference type="Proteomes" id="UP000322981">
    <property type="component" value="Unassembled WGS sequence"/>
</dbReference>
<keyword evidence="9" id="KW-1185">Reference proteome</keyword>
<gene>
    <name evidence="7" type="primary">pcm</name>
    <name evidence="8" type="ORF">F2Q65_01230</name>
</gene>
<accession>A0A5M8FVV9</accession>
<comment type="caution">
    <text evidence="8">The sequence shown here is derived from an EMBL/GenBank/DDBJ whole genome shotgun (WGS) entry which is preliminary data.</text>
</comment>
<evidence type="ECO:0000313" key="8">
    <source>
        <dbReference type="EMBL" id="KAA6187961.1"/>
    </source>
</evidence>
<dbReference type="NCBIfam" id="TIGR00080">
    <property type="entry name" value="pimt"/>
    <property type="match status" value="1"/>
</dbReference>
<dbReference type="OrthoDB" id="9810066at2"/>
<name>A0A5M8FVV9_9GAMM</name>
<reference evidence="8 9" key="1">
    <citation type="submission" date="2019-09" db="EMBL/GenBank/DDBJ databases">
        <title>Whole-genome sequence of the purple sulfur bacterium Thiohalocapsa marina DSM 19078.</title>
        <authorList>
            <person name="Kyndt J.A."/>
            <person name="Meyer T.E."/>
        </authorList>
    </citation>
    <scope>NUCLEOTIDE SEQUENCE [LARGE SCALE GENOMIC DNA]</scope>
    <source>
        <strain evidence="8 9">DSM 19078</strain>
    </source>
</reference>
<dbReference type="AlphaFoldDB" id="A0A5M8FVV9"/>
<comment type="subcellular location">
    <subcellularLocation>
        <location evidence="1 7">Cytoplasm</location>
    </subcellularLocation>
</comment>
<keyword evidence="5 7" id="KW-0808">Transferase</keyword>
<dbReference type="FunFam" id="3.40.50.150:FF:000010">
    <property type="entry name" value="Protein-L-isoaspartate O-methyltransferase"/>
    <property type="match status" value="1"/>
</dbReference>
<sequence length="241" mass="26376">MAMGSAPDSMTEQQRFAAERTQLINTVELEVYQTRDYLGFDRLRPTIAKALRRVPREQFVPRYLRGEAYGNYPLPIGDGQTISQPYIVAVMTHLANVAAGDHVYELGTGSGYQAAVLAEMGAEVYSVEIVPELAQRAAATLRALGYGNAHVRAGDGYLGWPEAAPFDAMLVTAAHPEIPQPLVEQLKVGGRLVMPLGGRDAIQQLTVLEKQPDGRLTQRQLLPVRFVPVTGPEAARRDAWP</sequence>
<evidence type="ECO:0000256" key="5">
    <source>
        <dbReference type="ARBA" id="ARBA00022679"/>
    </source>
</evidence>
<dbReference type="SUPFAM" id="SSF53335">
    <property type="entry name" value="S-adenosyl-L-methionine-dependent methyltransferases"/>
    <property type="match status" value="1"/>
</dbReference>
<dbReference type="GO" id="GO:0005737">
    <property type="term" value="C:cytoplasm"/>
    <property type="evidence" value="ECO:0007669"/>
    <property type="project" value="UniProtKB-SubCell"/>
</dbReference>
<evidence type="ECO:0000256" key="2">
    <source>
        <dbReference type="ARBA" id="ARBA00005369"/>
    </source>
</evidence>
<protein>
    <recommendedName>
        <fullName evidence="7">Protein-L-isoaspartate O-methyltransferase</fullName>
        <ecNumber evidence="7">2.1.1.77</ecNumber>
    </recommendedName>
    <alternativeName>
        <fullName evidence="7">L-isoaspartyl protein carboxyl methyltransferase</fullName>
    </alternativeName>
    <alternativeName>
        <fullName evidence="7">Protein L-isoaspartyl methyltransferase</fullName>
    </alternativeName>
    <alternativeName>
        <fullName evidence="7">Protein-beta-aspartate methyltransferase</fullName>
        <shortName evidence="7">PIMT</shortName>
    </alternativeName>
</protein>
<evidence type="ECO:0000256" key="6">
    <source>
        <dbReference type="ARBA" id="ARBA00022691"/>
    </source>
</evidence>
<dbReference type="InterPro" id="IPR029063">
    <property type="entry name" value="SAM-dependent_MTases_sf"/>
</dbReference>
<dbReference type="GO" id="GO:0032259">
    <property type="term" value="P:methylation"/>
    <property type="evidence" value="ECO:0007669"/>
    <property type="project" value="UniProtKB-KW"/>
</dbReference>
<evidence type="ECO:0000256" key="3">
    <source>
        <dbReference type="ARBA" id="ARBA00022490"/>
    </source>
</evidence>
<dbReference type="GO" id="GO:0030091">
    <property type="term" value="P:protein repair"/>
    <property type="evidence" value="ECO:0007669"/>
    <property type="project" value="UniProtKB-UniRule"/>
</dbReference>
<organism evidence="8 9">
    <name type="scientific">Thiohalocapsa marina</name>
    <dbReference type="NCBI Taxonomy" id="424902"/>
    <lineage>
        <taxon>Bacteria</taxon>
        <taxon>Pseudomonadati</taxon>
        <taxon>Pseudomonadota</taxon>
        <taxon>Gammaproteobacteria</taxon>
        <taxon>Chromatiales</taxon>
        <taxon>Chromatiaceae</taxon>
        <taxon>Thiohalocapsa</taxon>
    </lineage>
</organism>
<dbReference type="EC" id="2.1.1.77" evidence="7"/>
<evidence type="ECO:0000256" key="1">
    <source>
        <dbReference type="ARBA" id="ARBA00004496"/>
    </source>
</evidence>
<proteinExistence type="inferred from homology"/>
<dbReference type="NCBIfam" id="NF001453">
    <property type="entry name" value="PRK00312.1"/>
    <property type="match status" value="1"/>
</dbReference>
<dbReference type="PANTHER" id="PTHR11579:SF0">
    <property type="entry name" value="PROTEIN-L-ISOASPARTATE(D-ASPARTATE) O-METHYLTRANSFERASE"/>
    <property type="match status" value="1"/>
</dbReference>
<dbReference type="PANTHER" id="PTHR11579">
    <property type="entry name" value="PROTEIN-L-ISOASPARTATE O-METHYLTRANSFERASE"/>
    <property type="match status" value="1"/>
</dbReference>
<dbReference type="GO" id="GO:0004719">
    <property type="term" value="F:protein-L-isoaspartate (D-aspartate) O-methyltransferase activity"/>
    <property type="evidence" value="ECO:0007669"/>
    <property type="project" value="UniProtKB-UniRule"/>
</dbReference>
<dbReference type="InterPro" id="IPR000682">
    <property type="entry name" value="PCMT"/>
</dbReference>
<dbReference type="EMBL" id="VWXX01000001">
    <property type="protein sequence ID" value="KAA6187961.1"/>
    <property type="molecule type" value="Genomic_DNA"/>
</dbReference>
<feature type="active site" evidence="7">
    <location>
        <position position="83"/>
    </location>
</feature>
<comment type="similarity">
    <text evidence="2 7">Belongs to the methyltransferase superfamily. L-isoaspartyl/D-aspartyl protein methyltransferase family.</text>
</comment>
<dbReference type="Pfam" id="PF01135">
    <property type="entry name" value="PCMT"/>
    <property type="match status" value="1"/>
</dbReference>
<evidence type="ECO:0000256" key="7">
    <source>
        <dbReference type="HAMAP-Rule" id="MF_00090"/>
    </source>
</evidence>
<comment type="catalytic activity">
    <reaction evidence="7">
        <text>[protein]-L-isoaspartate + S-adenosyl-L-methionine = [protein]-L-isoaspartate alpha-methyl ester + S-adenosyl-L-homocysteine</text>
        <dbReference type="Rhea" id="RHEA:12705"/>
        <dbReference type="Rhea" id="RHEA-COMP:12143"/>
        <dbReference type="Rhea" id="RHEA-COMP:12144"/>
        <dbReference type="ChEBI" id="CHEBI:57856"/>
        <dbReference type="ChEBI" id="CHEBI:59789"/>
        <dbReference type="ChEBI" id="CHEBI:90596"/>
        <dbReference type="ChEBI" id="CHEBI:90598"/>
        <dbReference type="EC" id="2.1.1.77"/>
    </reaction>
</comment>
<dbReference type="HAMAP" id="MF_00090">
    <property type="entry name" value="PIMT"/>
    <property type="match status" value="1"/>
</dbReference>
<evidence type="ECO:0000313" key="9">
    <source>
        <dbReference type="Proteomes" id="UP000322981"/>
    </source>
</evidence>
<keyword evidence="3 7" id="KW-0963">Cytoplasm</keyword>
<keyword evidence="6 7" id="KW-0949">S-adenosyl-L-methionine</keyword>
<comment type="function">
    <text evidence="7">Catalyzes the methyl esterification of L-isoaspartyl residues in peptides and proteins that result from spontaneous decomposition of normal L-aspartyl and L-asparaginyl residues. It plays a role in the repair and/or degradation of damaged proteins.</text>
</comment>
<dbReference type="Gene3D" id="3.40.50.150">
    <property type="entry name" value="Vaccinia Virus protein VP39"/>
    <property type="match status" value="1"/>
</dbReference>
<evidence type="ECO:0000256" key="4">
    <source>
        <dbReference type="ARBA" id="ARBA00022603"/>
    </source>
</evidence>